<dbReference type="InterPro" id="IPR036837">
    <property type="entry name" value="Cation_efflux_CTD_sf"/>
</dbReference>
<dbReference type="Proteomes" id="UP000236214">
    <property type="component" value="Unassembled WGS sequence"/>
</dbReference>
<accession>A0A2H6CTA0</accession>
<evidence type="ECO:0000259" key="8">
    <source>
        <dbReference type="Pfam" id="PF01545"/>
    </source>
</evidence>
<organism evidence="10 11">
    <name type="scientific">Tetragenococcus halophilus subsp. halophilus</name>
    <dbReference type="NCBI Taxonomy" id="1513897"/>
    <lineage>
        <taxon>Bacteria</taxon>
        <taxon>Bacillati</taxon>
        <taxon>Bacillota</taxon>
        <taxon>Bacilli</taxon>
        <taxon>Lactobacillales</taxon>
        <taxon>Enterococcaceae</taxon>
        <taxon>Tetragenococcus</taxon>
    </lineage>
</organism>
<comment type="caution">
    <text evidence="10">The sequence shown here is derived from an EMBL/GenBank/DDBJ whole genome shotgun (WGS) entry which is preliminary data.</text>
</comment>
<keyword evidence="6 7" id="KW-0472">Membrane</keyword>
<dbReference type="InterPro" id="IPR027470">
    <property type="entry name" value="Cation_efflux_CTD"/>
</dbReference>
<feature type="transmembrane region" description="Helical" evidence="7">
    <location>
        <begin position="125"/>
        <end position="144"/>
    </location>
</feature>
<protein>
    <submittedName>
        <fullName evidence="10">Putative cation efflux protein</fullName>
    </submittedName>
</protein>
<dbReference type="GO" id="GO:0016020">
    <property type="term" value="C:membrane"/>
    <property type="evidence" value="ECO:0007669"/>
    <property type="project" value="UniProtKB-SubCell"/>
</dbReference>
<evidence type="ECO:0000256" key="4">
    <source>
        <dbReference type="ARBA" id="ARBA00022692"/>
    </source>
</evidence>
<dbReference type="SUPFAM" id="SSF160240">
    <property type="entry name" value="Cation efflux protein cytoplasmic domain-like"/>
    <property type="match status" value="1"/>
</dbReference>
<dbReference type="PANTHER" id="PTHR43840:SF50">
    <property type="entry name" value="MANGANESE EFFLUX SYSTEM PROTEIN MNES"/>
    <property type="match status" value="1"/>
</dbReference>
<comment type="similarity">
    <text evidence="2">Belongs to the cation diffusion facilitator (CDF) transporter (TC 2.A.4) family.</text>
</comment>
<dbReference type="NCBIfam" id="TIGR01297">
    <property type="entry name" value="CDF"/>
    <property type="match status" value="1"/>
</dbReference>
<gene>
    <name evidence="10" type="ORF">TEHN7118_1029</name>
</gene>
<evidence type="ECO:0000256" key="7">
    <source>
        <dbReference type="SAM" id="Phobius"/>
    </source>
</evidence>
<dbReference type="AlphaFoldDB" id="A0A2H6CTA0"/>
<dbReference type="FunFam" id="1.20.1510.10:FF:000006">
    <property type="entry name" value="Divalent cation efflux transporter"/>
    <property type="match status" value="1"/>
</dbReference>
<proteinExistence type="inferred from homology"/>
<dbReference type="Pfam" id="PF01545">
    <property type="entry name" value="Cation_efflux"/>
    <property type="match status" value="1"/>
</dbReference>
<keyword evidence="3" id="KW-0813">Transport</keyword>
<keyword evidence="5 7" id="KW-1133">Transmembrane helix</keyword>
<evidence type="ECO:0000256" key="5">
    <source>
        <dbReference type="ARBA" id="ARBA00022989"/>
    </source>
</evidence>
<dbReference type="Gene3D" id="3.30.70.1350">
    <property type="entry name" value="Cation efflux protein, cytoplasmic domain"/>
    <property type="match status" value="1"/>
</dbReference>
<evidence type="ECO:0000313" key="10">
    <source>
        <dbReference type="EMBL" id="GBD68223.1"/>
    </source>
</evidence>
<keyword evidence="11" id="KW-1185">Reference proteome</keyword>
<dbReference type="PANTHER" id="PTHR43840">
    <property type="entry name" value="MITOCHONDRIAL METAL TRANSPORTER 1-RELATED"/>
    <property type="match status" value="1"/>
</dbReference>
<evidence type="ECO:0000256" key="1">
    <source>
        <dbReference type="ARBA" id="ARBA00004141"/>
    </source>
</evidence>
<evidence type="ECO:0000259" key="9">
    <source>
        <dbReference type="Pfam" id="PF16916"/>
    </source>
</evidence>
<sequence>MLEHFVEKMIKNKNREEQRTKVGQIAGVIGLVSNIVLFLGKFSIGFIANSVSIMADAINSLSDMISSILTLVGFKIAAKPADKEHPYGHERFEYISGLAVSFIIMLVGVQFLQSSFNKILDPESISFSVLIFIVLLSSIIIKIWQGKMYGKLAKKIDSQTLQASGKDSLNDVFITITVLLSALVEYISGWHIDGFVGFVLALYIIYTGIKMIKDFIDELLGSRPSDYEIQIMEARLANYPSILGYHDLLVHNYGPQSKFASVHIEIDASWDLTDAHQVIDMIEKDFKENLDVELVCHLDPVAIHDDQYLKINQELNNILANLNQGLKMHDLRIKNHNVLQFDLVIPEGITENENQLVEDIRQLVMKRIGNYHLDVRLDHNYLL</sequence>
<feature type="transmembrane region" description="Helical" evidence="7">
    <location>
        <begin position="53"/>
        <end position="74"/>
    </location>
</feature>
<evidence type="ECO:0000313" key="11">
    <source>
        <dbReference type="Proteomes" id="UP000236214"/>
    </source>
</evidence>
<feature type="domain" description="Cation efflux protein cytoplasmic" evidence="9">
    <location>
        <begin position="224"/>
        <end position="300"/>
    </location>
</feature>
<feature type="transmembrane region" description="Helical" evidence="7">
    <location>
        <begin position="194"/>
        <end position="212"/>
    </location>
</feature>
<evidence type="ECO:0000256" key="3">
    <source>
        <dbReference type="ARBA" id="ARBA00022448"/>
    </source>
</evidence>
<evidence type="ECO:0000256" key="2">
    <source>
        <dbReference type="ARBA" id="ARBA00008114"/>
    </source>
</evidence>
<evidence type="ECO:0000256" key="6">
    <source>
        <dbReference type="ARBA" id="ARBA00023136"/>
    </source>
</evidence>
<dbReference type="InterPro" id="IPR002524">
    <property type="entry name" value="Cation_efflux"/>
</dbReference>
<dbReference type="RefSeq" id="WP_082786910.1">
    <property type="nucleotide sequence ID" value="NZ_BDEC01000038.1"/>
</dbReference>
<feature type="transmembrane region" description="Helical" evidence="7">
    <location>
        <begin position="21"/>
        <end position="47"/>
    </location>
</feature>
<name>A0A2H6CTA0_TETHA</name>
<dbReference type="EMBL" id="BDEC01000038">
    <property type="protein sequence ID" value="GBD68223.1"/>
    <property type="molecule type" value="Genomic_DNA"/>
</dbReference>
<dbReference type="InterPro" id="IPR050291">
    <property type="entry name" value="CDF_Transporter"/>
</dbReference>
<dbReference type="InterPro" id="IPR027469">
    <property type="entry name" value="Cation_efflux_TMD_sf"/>
</dbReference>
<comment type="subcellular location">
    <subcellularLocation>
        <location evidence="1">Membrane</location>
        <topology evidence="1">Multi-pass membrane protein</topology>
    </subcellularLocation>
</comment>
<dbReference type="SUPFAM" id="SSF161111">
    <property type="entry name" value="Cation efflux protein transmembrane domain-like"/>
    <property type="match status" value="1"/>
</dbReference>
<dbReference type="GO" id="GO:0008324">
    <property type="term" value="F:monoatomic cation transmembrane transporter activity"/>
    <property type="evidence" value="ECO:0007669"/>
    <property type="project" value="InterPro"/>
</dbReference>
<dbReference type="Pfam" id="PF16916">
    <property type="entry name" value="ZT_dimer"/>
    <property type="match status" value="1"/>
</dbReference>
<feature type="domain" description="Cation efflux protein transmembrane" evidence="8">
    <location>
        <begin position="29"/>
        <end position="220"/>
    </location>
</feature>
<dbReference type="Gene3D" id="1.20.1510.10">
    <property type="entry name" value="Cation efflux protein transmembrane domain"/>
    <property type="match status" value="1"/>
</dbReference>
<reference evidence="10 11" key="1">
    <citation type="submission" date="2016-05" db="EMBL/GenBank/DDBJ databases">
        <title>Whole genome sequencing of Tetragenococcus halophilus subsp. halophilus NISL 7118.</title>
        <authorList>
            <person name="Shiwa Y."/>
            <person name="Nishimura I."/>
            <person name="Yoshikawa H."/>
            <person name="Koyama Y."/>
            <person name="Oguma T."/>
        </authorList>
    </citation>
    <scope>NUCLEOTIDE SEQUENCE [LARGE SCALE GENOMIC DNA]</scope>
    <source>
        <strain evidence="10 11">NISL 7118</strain>
    </source>
</reference>
<feature type="transmembrane region" description="Helical" evidence="7">
    <location>
        <begin position="94"/>
        <end position="113"/>
    </location>
</feature>
<keyword evidence="4 7" id="KW-0812">Transmembrane</keyword>
<dbReference type="InterPro" id="IPR058533">
    <property type="entry name" value="Cation_efflux_TM"/>
</dbReference>